<organism evidence="4 5">
    <name type="scientific">Mycolicibacterium vanbaalenii</name>
    <name type="common">Mycobacterium vanbaalenii</name>
    <dbReference type="NCBI Taxonomy" id="110539"/>
    <lineage>
        <taxon>Bacteria</taxon>
        <taxon>Bacillati</taxon>
        <taxon>Actinomycetota</taxon>
        <taxon>Actinomycetes</taxon>
        <taxon>Mycobacteriales</taxon>
        <taxon>Mycobacteriaceae</taxon>
        <taxon>Mycolicibacterium</taxon>
    </lineage>
</organism>
<dbReference type="RefSeq" id="WP_159235165.1">
    <property type="nucleotide sequence ID" value="NZ_CACSIP010000067.1"/>
</dbReference>
<dbReference type="InterPro" id="IPR052336">
    <property type="entry name" value="MlaD_Phospholipid_Transporter"/>
</dbReference>
<dbReference type="PROSITE" id="PS51257">
    <property type="entry name" value="PROKAR_LIPOPROTEIN"/>
    <property type="match status" value="1"/>
</dbReference>
<accession>A0A5S9R968</accession>
<name>A0A5S9R968_MYCVN</name>
<dbReference type="InterPro" id="IPR024516">
    <property type="entry name" value="Mce_C"/>
</dbReference>
<feature type="domain" description="Mammalian cell entry C-terminal" evidence="3">
    <location>
        <begin position="127"/>
        <end position="299"/>
    </location>
</feature>
<proteinExistence type="predicted"/>
<dbReference type="InterPro" id="IPR005693">
    <property type="entry name" value="Mce"/>
</dbReference>
<feature type="region of interest" description="Disordered" evidence="1">
    <location>
        <begin position="370"/>
        <end position="431"/>
    </location>
</feature>
<evidence type="ECO:0000313" key="4">
    <source>
        <dbReference type="EMBL" id="CAA0136636.1"/>
    </source>
</evidence>
<dbReference type="Pfam" id="PF02470">
    <property type="entry name" value="MlaD"/>
    <property type="match status" value="1"/>
</dbReference>
<dbReference type="InterPro" id="IPR003399">
    <property type="entry name" value="Mce/MlaD"/>
</dbReference>
<dbReference type="GO" id="GO:0005576">
    <property type="term" value="C:extracellular region"/>
    <property type="evidence" value="ECO:0007669"/>
    <property type="project" value="TreeGrafter"/>
</dbReference>
<dbReference type="PANTHER" id="PTHR33371:SF15">
    <property type="entry name" value="LIPOPROTEIN LPRN"/>
    <property type="match status" value="1"/>
</dbReference>
<dbReference type="OrthoDB" id="9774928at2"/>
<protein>
    <submittedName>
        <fullName evidence="4">Lipoprotein LprN</fullName>
    </submittedName>
</protein>
<evidence type="ECO:0000259" key="2">
    <source>
        <dbReference type="Pfam" id="PF02470"/>
    </source>
</evidence>
<dbReference type="Pfam" id="PF11887">
    <property type="entry name" value="Mce4_CUP1"/>
    <property type="match status" value="1"/>
</dbReference>
<dbReference type="NCBIfam" id="TIGR00996">
    <property type="entry name" value="Mtu_fam_mce"/>
    <property type="match status" value="1"/>
</dbReference>
<feature type="compositionally biased region" description="Low complexity" evidence="1">
    <location>
        <begin position="405"/>
        <end position="414"/>
    </location>
</feature>
<keyword evidence="4" id="KW-0449">Lipoprotein</keyword>
<evidence type="ECO:0000259" key="3">
    <source>
        <dbReference type="Pfam" id="PF11887"/>
    </source>
</evidence>
<sequence>MTRHRTRTSASCIALGIAVAATGCSFSGLNSVPLPGVVGRGPDAQIFQVELANVGTLEPNSPVMMDDVVVGSVSTMSANDWHADVEVSVREGVVVPANVVATVGQTSLLGSMHLALDPPPGEPPQGRLPAGATIDLNTSSTYPSTEETLSTLSALVNGGGLGQIGDVIRNTGGALTGRTDETRELLARLNDLAGVLATNRTHVVESIRNLDRLAGTFAAQRDVLDRALKEIPPALDVLVRQRSNITEALRTLGAFSGVLTDVVTDVHDDLVTNLENLEPVLRVLADVGPDLDAVLAYMTTYPLSQDIIDRGVRGDYMNLFAVIDLTVPRLRRTMLLGTRFGVPQNPLVPAPGDPWYRNYTYDPLAVPVAPATQNPGDGSAAVPPPELFAESAPSMAVNPPPLLPPTQLGGPQAPVFAGPYGAPAASAEGGS</sequence>
<dbReference type="AlphaFoldDB" id="A0A5S9R968"/>
<gene>
    <name evidence="4" type="primary">lprN_10</name>
    <name evidence="4" type="ORF">AELLOGFF_02084</name>
</gene>
<evidence type="ECO:0000256" key="1">
    <source>
        <dbReference type="SAM" id="MobiDB-lite"/>
    </source>
</evidence>
<evidence type="ECO:0000313" key="5">
    <source>
        <dbReference type="Proteomes" id="UP000430146"/>
    </source>
</evidence>
<reference evidence="4 5" key="1">
    <citation type="submission" date="2019-11" db="EMBL/GenBank/DDBJ databases">
        <authorList>
            <person name="Holert J."/>
        </authorList>
    </citation>
    <scope>NUCLEOTIDE SEQUENCE [LARGE SCALE GENOMIC DNA]</scope>
    <source>
        <strain evidence="4">BC8_1</strain>
    </source>
</reference>
<dbReference type="PANTHER" id="PTHR33371">
    <property type="entry name" value="INTERMEMBRANE PHOSPHOLIPID TRANSPORT SYSTEM BINDING PROTEIN MLAD-RELATED"/>
    <property type="match status" value="1"/>
</dbReference>
<dbReference type="EMBL" id="CACSIP010000067">
    <property type="protein sequence ID" value="CAA0136636.1"/>
    <property type="molecule type" value="Genomic_DNA"/>
</dbReference>
<feature type="domain" description="Mce/MlaD" evidence="2">
    <location>
        <begin position="46"/>
        <end position="119"/>
    </location>
</feature>
<dbReference type="Proteomes" id="UP000430146">
    <property type="component" value="Unassembled WGS sequence"/>
</dbReference>
<keyword evidence="5" id="KW-1185">Reference proteome</keyword>